<proteinExistence type="inferred from homology"/>
<feature type="domain" description="Peptidase M16 C-terminal" evidence="2">
    <location>
        <begin position="6"/>
        <end position="125"/>
    </location>
</feature>
<accession>X0XJU2</accession>
<dbReference type="InterPro" id="IPR007863">
    <property type="entry name" value="Peptidase_M16_C"/>
</dbReference>
<comment type="caution">
    <text evidence="3">The sequence shown here is derived from an EMBL/GenBank/DDBJ whole genome shotgun (WGS) entry which is preliminary data.</text>
</comment>
<dbReference type="InterPro" id="IPR011249">
    <property type="entry name" value="Metalloenz_LuxS/M16"/>
</dbReference>
<feature type="non-terminal residue" evidence="3">
    <location>
        <position position="1"/>
    </location>
</feature>
<evidence type="ECO:0000256" key="1">
    <source>
        <dbReference type="ARBA" id="ARBA00007261"/>
    </source>
</evidence>
<dbReference type="PANTHER" id="PTHR11851">
    <property type="entry name" value="METALLOPROTEASE"/>
    <property type="match status" value="1"/>
</dbReference>
<sequence>TAEPEQKGARRAAVHLDVRSPLLAAAWHAPPTGHDDGPALDVLSQILSGGRSSRLYRNLVYEGQVALFARGSYWELVDAGVFYAFAGVRPGARIDDVEQRFFAEIARLRSEPVSQAELEKAKRQLEVSLVNGLRTSHALTSRIARDYATFGRIRPLSELLDAIQAVTAEDVQRV</sequence>
<dbReference type="Pfam" id="PF05193">
    <property type="entry name" value="Peptidase_M16_C"/>
    <property type="match status" value="1"/>
</dbReference>
<reference evidence="3" key="1">
    <citation type="journal article" date="2014" name="Front. Microbiol.">
        <title>High frequency of phylogenetically diverse reductive dehalogenase-homologous genes in deep subseafloor sedimentary metagenomes.</title>
        <authorList>
            <person name="Kawai M."/>
            <person name="Futagami T."/>
            <person name="Toyoda A."/>
            <person name="Takaki Y."/>
            <person name="Nishi S."/>
            <person name="Hori S."/>
            <person name="Arai W."/>
            <person name="Tsubouchi T."/>
            <person name="Morono Y."/>
            <person name="Uchiyama I."/>
            <person name="Ito T."/>
            <person name="Fujiyama A."/>
            <person name="Inagaki F."/>
            <person name="Takami H."/>
        </authorList>
    </citation>
    <scope>NUCLEOTIDE SEQUENCE</scope>
    <source>
        <strain evidence="3">Expedition CK06-06</strain>
    </source>
</reference>
<name>X0XJU2_9ZZZZ</name>
<feature type="non-terminal residue" evidence="3">
    <location>
        <position position="174"/>
    </location>
</feature>
<dbReference type="EMBL" id="BARS01056516">
    <property type="protein sequence ID" value="GAG43419.1"/>
    <property type="molecule type" value="Genomic_DNA"/>
</dbReference>
<protein>
    <recommendedName>
        <fullName evidence="2">Peptidase M16 C-terminal domain-containing protein</fullName>
    </recommendedName>
</protein>
<evidence type="ECO:0000313" key="3">
    <source>
        <dbReference type="EMBL" id="GAG43419.1"/>
    </source>
</evidence>
<gene>
    <name evidence="3" type="ORF">S01H1_83199</name>
</gene>
<dbReference type="AlphaFoldDB" id="X0XJU2"/>
<dbReference type="GO" id="GO:0046872">
    <property type="term" value="F:metal ion binding"/>
    <property type="evidence" value="ECO:0007669"/>
    <property type="project" value="InterPro"/>
</dbReference>
<dbReference type="SUPFAM" id="SSF63411">
    <property type="entry name" value="LuxS/MPP-like metallohydrolase"/>
    <property type="match status" value="1"/>
</dbReference>
<comment type="similarity">
    <text evidence="1">Belongs to the peptidase M16 family.</text>
</comment>
<dbReference type="Gene3D" id="3.30.830.10">
    <property type="entry name" value="Metalloenzyme, LuxS/M16 peptidase-like"/>
    <property type="match status" value="1"/>
</dbReference>
<evidence type="ECO:0000259" key="2">
    <source>
        <dbReference type="Pfam" id="PF05193"/>
    </source>
</evidence>
<dbReference type="PANTHER" id="PTHR11851:SF49">
    <property type="entry name" value="MITOCHONDRIAL-PROCESSING PEPTIDASE SUBUNIT ALPHA"/>
    <property type="match status" value="1"/>
</dbReference>
<organism evidence="3">
    <name type="scientific">marine sediment metagenome</name>
    <dbReference type="NCBI Taxonomy" id="412755"/>
    <lineage>
        <taxon>unclassified sequences</taxon>
        <taxon>metagenomes</taxon>
        <taxon>ecological metagenomes</taxon>
    </lineage>
</organism>
<dbReference type="InterPro" id="IPR050361">
    <property type="entry name" value="MPP/UQCRC_Complex"/>
</dbReference>